<dbReference type="PANTHER" id="PTHR35317:SF29">
    <property type="entry name" value="CCHC-TYPE DOMAIN-CONTAINING PROTEIN"/>
    <property type="match status" value="1"/>
</dbReference>
<dbReference type="Pfam" id="PF14223">
    <property type="entry name" value="Retrotran_gag_2"/>
    <property type="match status" value="1"/>
</dbReference>
<evidence type="ECO:0008006" key="4">
    <source>
        <dbReference type="Google" id="ProtNLM"/>
    </source>
</evidence>
<proteinExistence type="predicted"/>
<evidence type="ECO:0000313" key="3">
    <source>
        <dbReference type="Proteomes" id="UP000326396"/>
    </source>
</evidence>
<feature type="region of interest" description="Disordered" evidence="1">
    <location>
        <begin position="266"/>
        <end position="300"/>
    </location>
</feature>
<feature type="compositionally biased region" description="Low complexity" evidence="1">
    <location>
        <begin position="266"/>
        <end position="283"/>
    </location>
</feature>
<dbReference type="PANTHER" id="PTHR35317">
    <property type="entry name" value="OS04G0629600 PROTEIN"/>
    <property type="match status" value="1"/>
</dbReference>
<sequence length="385" mass="43738">MAEMYAAIASQNTKIQSIMISETEVGSTNKVPKLLDLADYDNWKGRFETHLNGTDTNLWERILSPYERPKVVGTDLCQLLERLDVDERKKYDSEKKAYWMLNQAIPNQILHQFDEHKTSYGLWNALKARVEGNTNLKKMKATDIRKEFENFNFIGNESLEALITRYRHLLTEVRKCGIEYSEDEKIDCLADALPDKWNSLVLILRENLPGLTLVEFVQKLKEQEMKDKRKARRVNVTQDPSLYGGSVVTPPASSAKIQTAFVSSTSDSTHVPSASTSSTSSYSNNEKKSDSTPPPVQLNTTNLGKITVEAVKDHMSILACVLSAYDEQVAGRIGNANLTFEDYEQIDDDEMELIDTQWALASVIRRINRYEKKTENARILRNKGT</sequence>
<comment type="caution">
    <text evidence="2">The sequence shown here is derived from an EMBL/GenBank/DDBJ whole genome shotgun (WGS) entry which is preliminary data.</text>
</comment>
<evidence type="ECO:0000256" key="1">
    <source>
        <dbReference type="SAM" id="MobiDB-lite"/>
    </source>
</evidence>
<feature type="region of interest" description="Disordered" evidence="1">
    <location>
        <begin position="227"/>
        <end position="251"/>
    </location>
</feature>
<dbReference type="EMBL" id="SZYD01000009">
    <property type="protein sequence ID" value="KAD5318120.1"/>
    <property type="molecule type" value="Genomic_DNA"/>
</dbReference>
<gene>
    <name evidence="2" type="ORF">E3N88_18066</name>
</gene>
<protein>
    <recommendedName>
        <fullName evidence="4">DUF4219 domain-containing protein</fullName>
    </recommendedName>
</protein>
<reference evidence="2 3" key="1">
    <citation type="submission" date="2019-05" db="EMBL/GenBank/DDBJ databases">
        <title>Mikania micrantha, genome provides insights into the molecular mechanism of rapid growth.</title>
        <authorList>
            <person name="Liu B."/>
        </authorList>
    </citation>
    <scope>NUCLEOTIDE SEQUENCE [LARGE SCALE GENOMIC DNA]</scope>
    <source>
        <strain evidence="2">NLD-2019</strain>
        <tissue evidence="2">Leaf</tissue>
    </source>
</reference>
<name>A0A5N6NV20_9ASTR</name>
<keyword evidence="3" id="KW-1185">Reference proteome</keyword>
<accession>A0A5N6NV20</accession>
<dbReference type="AlphaFoldDB" id="A0A5N6NV20"/>
<organism evidence="2 3">
    <name type="scientific">Mikania micrantha</name>
    <name type="common">bitter vine</name>
    <dbReference type="NCBI Taxonomy" id="192012"/>
    <lineage>
        <taxon>Eukaryota</taxon>
        <taxon>Viridiplantae</taxon>
        <taxon>Streptophyta</taxon>
        <taxon>Embryophyta</taxon>
        <taxon>Tracheophyta</taxon>
        <taxon>Spermatophyta</taxon>
        <taxon>Magnoliopsida</taxon>
        <taxon>eudicotyledons</taxon>
        <taxon>Gunneridae</taxon>
        <taxon>Pentapetalae</taxon>
        <taxon>asterids</taxon>
        <taxon>campanulids</taxon>
        <taxon>Asterales</taxon>
        <taxon>Asteraceae</taxon>
        <taxon>Asteroideae</taxon>
        <taxon>Heliantheae alliance</taxon>
        <taxon>Eupatorieae</taxon>
        <taxon>Mikania</taxon>
    </lineage>
</organism>
<dbReference type="Proteomes" id="UP000326396">
    <property type="component" value="Linkage Group LG17"/>
</dbReference>
<evidence type="ECO:0000313" key="2">
    <source>
        <dbReference type="EMBL" id="KAD5318120.1"/>
    </source>
</evidence>